<dbReference type="RefSeq" id="WP_160496548.1">
    <property type="nucleotide sequence ID" value="NZ_WUBI01000001.1"/>
</dbReference>
<name>A0A7X3LHA4_9BACL</name>
<evidence type="ECO:0000313" key="2">
    <source>
        <dbReference type="EMBL" id="MWV42994.1"/>
    </source>
</evidence>
<dbReference type="AlphaFoldDB" id="A0A7X3LHA4"/>
<accession>A0A7X3LHA4</accession>
<feature type="transmembrane region" description="Helical" evidence="1">
    <location>
        <begin position="61"/>
        <end position="84"/>
    </location>
</feature>
<gene>
    <name evidence="2" type="ORF">GRF59_05075</name>
</gene>
<keyword evidence="3" id="KW-1185">Reference proteome</keyword>
<evidence type="ECO:0000256" key="1">
    <source>
        <dbReference type="SAM" id="Phobius"/>
    </source>
</evidence>
<dbReference type="EMBL" id="WUBI01000001">
    <property type="protein sequence ID" value="MWV42994.1"/>
    <property type="molecule type" value="Genomic_DNA"/>
</dbReference>
<protein>
    <submittedName>
        <fullName evidence="2">Uncharacterized protein</fullName>
    </submittedName>
</protein>
<organism evidence="2 3">
    <name type="scientific">Paenibacillus dendrobii</name>
    <dbReference type="NCBI Taxonomy" id="2691084"/>
    <lineage>
        <taxon>Bacteria</taxon>
        <taxon>Bacillati</taxon>
        <taxon>Bacillota</taxon>
        <taxon>Bacilli</taxon>
        <taxon>Bacillales</taxon>
        <taxon>Paenibacillaceae</taxon>
        <taxon>Paenibacillus</taxon>
    </lineage>
</organism>
<sequence>MTTLTKRLRMLLIVVLGCIQMFTFPVSFEEEVTSTYNSETETVHSRLDPQGKPLARKTPSFLQRLLLMASALPLLFVMPLLLVLRIPKPRLPFVPFILIRKKYLLLLPIKFTSSYVA</sequence>
<comment type="caution">
    <text evidence="2">The sequence shown here is derived from an EMBL/GenBank/DDBJ whole genome shotgun (WGS) entry which is preliminary data.</text>
</comment>
<proteinExistence type="predicted"/>
<reference evidence="2 3" key="1">
    <citation type="submission" date="2019-12" db="EMBL/GenBank/DDBJ databases">
        <title>Paenibacillus sp. nov., an endophytic bacterium isolated from the stem of Dendrobium.</title>
        <authorList>
            <person name="Zhao R."/>
        </authorList>
    </citation>
    <scope>NUCLEOTIDE SEQUENCE [LARGE SCALE GENOMIC DNA]</scope>
    <source>
        <strain evidence="2 3">HJL G12</strain>
    </source>
</reference>
<dbReference type="Proteomes" id="UP000460318">
    <property type="component" value="Unassembled WGS sequence"/>
</dbReference>
<evidence type="ECO:0000313" key="3">
    <source>
        <dbReference type="Proteomes" id="UP000460318"/>
    </source>
</evidence>
<keyword evidence="1" id="KW-0812">Transmembrane</keyword>
<keyword evidence="1" id="KW-0472">Membrane</keyword>
<keyword evidence="1" id="KW-1133">Transmembrane helix</keyword>